<dbReference type="PROSITE" id="PS00630">
    <property type="entry name" value="IMP_2"/>
    <property type="match status" value="1"/>
</dbReference>
<dbReference type="InterPro" id="IPR020550">
    <property type="entry name" value="Inositol_monophosphatase_CS"/>
</dbReference>
<evidence type="ECO:0000256" key="5">
    <source>
        <dbReference type="ARBA" id="ARBA00023136"/>
    </source>
</evidence>
<keyword evidence="5 6" id="KW-0472">Membrane</keyword>
<dbReference type="PANTHER" id="PTHR43028">
    <property type="entry name" value="3'(2'),5'-BISPHOSPHATE NUCLEOTIDASE 1"/>
    <property type="match status" value="1"/>
</dbReference>
<dbReference type="InterPro" id="IPR006240">
    <property type="entry name" value="CysQ"/>
</dbReference>
<dbReference type="NCBIfam" id="TIGR01331">
    <property type="entry name" value="bisphos_cysQ"/>
    <property type="match status" value="1"/>
</dbReference>
<keyword evidence="3 6" id="KW-0997">Cell inner membrane</keyword>
<evidence type="ECO:0000313" key="8">
    <source>
        <dbReference type="Proteomes" id="UP001319882"/>
    </source>
</evidence>
<evidence type="ECO:0000256" key="6">
    <source>
        <dbReference type="HAMAP-Rule" id="MF_02095"/>
    </source>
</evidence>
<evidence type="ECO:0000256" key="3">
    <source>
        <dbReference type="ARBA" id="ARBA00022519"/>
    </source>
</evidence>
<dbReference type="PRINTS" id="PR00377">
    <property type="entry name" value="IMPHPHTASES"/>
</dbReference>
<dbReference type="SUPFAM" id="SSF56655">
    <property type="entry name" value="Carbohydrate phosphatase"/>
    <property type="match status" value="1"/>
</dbReference>
<name>A0ABS8DVU9_9GAMM</name>
<keyword evidence="4 6" id="KW-0378">Hydrolase</keyword>
<reference evidence="7 8" key="1">
    <citation type="journal article" date="2021" name="Sci. Rep.">
        <title>Genome analysis of a halophilic bacterium Halomonas malpeensis YU-PRIM-29(T) reveals its exopolysaccharide and pigment producing capabilities.</title>
        <authorList>
            <person name="Athmika"/>
            <person name="Ghate S.D."/>
            <person name="Arun A.B."/>
            <person name="Rao S.S."/>
            <person name="Kumar S.T.A."/>
            <person name="Kandiyil M.K."/>
            <person name="Saptami K."/>
            <person name="Rekha P.D."/>
        </authorList>
    </citation>
    <scope>NUCLEOTIDE SEQUENCE [LARGE SCALE GENOMIC DNA]</scope>
    <source>
        <strain evidence="8">prim 29</strain>
    </source>
</reference>
<keyword evidence="8" id="KW-1185">Reference proteome</keyword>
<organism evidence="7 8">
    <name type="scientific">Vreelandella malpeensis</name>
    <dbReference type="NCBI Taxonomy" id="1172368"/>
    <lineage>
        <taxon>Bacteria</taxon>
        <taxon>Pseudomonadati</taxon>
        <taxon>Pseudomonadota</taxon>
        <taxon>Gammaproteobacteria</taxon>
        <taxon>Oceanospirillales</taxon>
        <taxon>Halomonadaceae</taxon>
        <taxon>Vreelandella</taxon>
    </lineage>
</organism>
<evidence type="ECO:0000256" key="4">
    <source>
        <dbReference type="ARBA" id="ARBA00022801"/>
    </source>
</evidence>
<keyword evidence="2 6" id="KW-1003">Cell membrane</keyword>
<feature type="binding site" evidence="6">
    <location>
        <position position="90"/>
    </location>
    <ligand>
        <name>Mg(2+)</name>
        <dbReference type="ChEBI" id="CHEBI:18420"/>
        <label>2</label>
    </ligand>
</feature>
<comment type="subcellular location">
    <subcellularLocation>
        <location evidence="6">Cell inner membrane</location>
        <topology evidence="6">Peripheral membrane protein</topology>
        <orientation evidence="6">Cytoplasmic side</orientation>
    </subcellularLocation>
</comment>
<dbReference type="InterPro" id="IPR050725">
    <property type="entry name" value="CysQ/Inositol_MonoPase"/>
</dbReference>
<dbReference type="EMBL" id="WHVL01000007">
    <property type="protein sequence ID" value="MCB8890454.1"/>
    <property type="molecule type" value="Genomic_DNA"/>
</dbReference>
<evidence type="ECO:0000256" key="1">
    <source>
        <dbReference type="ARBA" id="ARBA00005289"/>
    </source>
</evidence>
<protein>
    <recommendedName>
        <fullName evidence="6">3'(2'),5'-bisphosphate nucleotidase CysQ</fullName>
        <ecNumber evidence="6">3.1.3.7</ecNumber>
    </recommendedName>
    <alternativeName>
        <fullName evidence="6">3'(2'),5-bisphosphonucleoside 3'(2')-phosphohydrolase</fullName>
    </alternativeName>
    <alternativeName>
        <fullName evidence="6">3'-phosphoadenosine 5'-phosphate phosphatase</fullName>
        <shortName evidence="6">PAP phosphatase</shortName>
    </alternativeName>
</protein>
<feature type="binding site" evidence="6">
    <location>
        <position position="87"/>
    </location>
    <ligand>
        <name>Mg(2+)</name>
        <dbReference type="ChEBI" id="CHEBI:18420"/>
        <label>1</label>
    </ligand>
</feature>
<dbReference type="Proteomes" id="UP001319882">
    <property type="component" value="Unassembled WGS sequence"/>
</dbReference>
<feature type="binding site" evidence="6">
    <location>
        <position position="68"/>
    </location>
    <ligand>
        <name>substrate</name>
    </ligand>
</feature>
<feature type="binding site" evidence="6">
    <location>
        <begin position="89"/>
        <end position="92"/>
    </location>
    <ligand>
        <name>substrate</name>
    </ligand>
</feature>
<comment type="caution">
    <text evidence="7">The sequence shown here is derived from an EMBL/GenBank/DDBJ whole genome shotgun (WGS) entry which is preliminary data.</text>
</comment>
<dbReference type="Pfam" id="PF00459">
    <property type="entry name" value="Inositol_P"/>
    <property type="match status" value="1"/>
</dbReference>
<comment type="function">
    <text evidence="6">Converts adenosine-3',5'-bisphosphate (PAP) to AMP.</text>
</comment>
<dbReference type="Gene3D" id="3.30.540.10">
    <property type="entry name" value="Fructose-1,6-Bisphosphatase, subunit A, domain 1"/>
    <property type="match status" value="1"/>
</dbReference>
<keyword evidence="6" id="KW-0479">Metal-binding</keyword>
<feature type="binding site" evidence="6">
    <location>
        <position position="213"/>
    </location>
    <ligand>
        <name>Mg(2+)</name>
        <dbReference type="ChEBI" id="CHEBI:18420"/>
        <label>2</label>
    </ligand>
</feature>
<feature type="binding site" evidence="6">
    <location>
        <position position="87"/>
    </location>
    <ligand>
        <name>Mg(2+)</name>
        <dbReference type="ChEBI" id="CHEBI:18420"/>
        <label>2</label>
    </ligand>
</feature>
<dbReference type="Gene3D" id="3.40.190.80">
    <property type="match status" value="1"/>
</dbReference>
<comment type="cofactor">
    <cofactor evidence="6">
        <name>Mg(2+)</name>
        <dbReference type="ChEBI" id="CHEBI:18420"/>
    </cofactor>
</comment>
<keyword evidence="6" id="KW-0460">Magnesium</keyword>
<dbReference type="InterPro" id="IPR000760">
    <property type="entry name" value="Inositol_monophosphatase-like"/>
</dbReference>
<sequence length="256" mass="27806">MTADQARLEAVWRIARDAAKAIMTLYRNEIAVTLKADQSPVTQADLLANRRIVAALERLDPATPILSEESVERFSGPGPDATYYLVDPLDGTKEFIKRNDEFTVNIALICQGAPVLGVVVAPALDESYLAARGLGAFKVKGESDWRPIRTRAPGTEGFHVLGSRSHRDARLDDWLRALGPHRVTPMGSSLKACRIAEGAADVYPRFGPTSLWDTAAAQAVVEAAGGCMIDAQGHPLSYAAPRQVQNPSFFVWGRRP</sequence>
<feature type="binding site" evidence="6">
    <location>
        <position position="68"/>
    </location>
    <ligand>
        <name>Mg(2+)</name>
        <dbReference type="ChEBI" id="CHEBI:18420"/>
        <label>1</label>
    </ligand>
</feature>
<dbReference type="GO" id="GO:0008441">
    <property type="term" value="F:3'(2'),5'-bisphosphate nucleotidase activity"/>
    <property type="evidence" value="ECO:0007669"/>
    <property type="project" value="UniProtKB-EC"/>
</dbReference>
<comment type="similarity">
    <text evidence="1 6">Belongs to the inositol monophosphatase superfamily. CysQ family.</text>
</comment>
<accession>A0ABS8DVU9</accession>
<feature type="binding site" evidence="6">
    <location>
        <position position="89"/>
    </location>
    <ligand>
        <name>Mg(2+)</name>
        <dbReference type="ChEBI" id="CHEBI:18420"/>
        <label>1</label>
    </ligand>
</feature>
<feature type="binding site" evidence="6">
    <location>
        <position position="213"/>
    </location>
    <ligand>
        <name>substrate</name>
    </ligand>
</feature>
<dbReference type="CDD" id="cd01638">
    <property type="entry name" value="CysQ"/>
    <property type="match status" value="1"/>
</dbReference>
<dbReference type="RefSeq" id="WP_227391123.1">
    <property type="nucleotide sequence ID" value="NZ_JBHSCJ010000009.1"/>
</dbReference>
<evidence type="ECO:0000256" key="2">
    <source>
        <dbReference type="ARBA" id="ARBA00022475"/>
    </source>
</evidence>
<dbReference type="PANTHER" id="PTHR43028:SF5">
    <property type="entry name" value="3'(2'),5'-BISPHOSPHATE NUCLEOTIDASE 1"/>
    <property type="match status" value="1"/>
</dbReference>
<comment type="catalytic activity">
    <reaction evidence="6">
        <text>adenosine 3',5'-bisphosphate + H2O = AMP + phosphate</text>
        <dbReference type="Rhea" id="RHEA:10040"/>
        <dbReference type="ChEBI" id="CHEBI:15377"/>
        <dbReference type="ChEBI" id="CHEBI:43474"/>
        <dbReference type="ChEBI" id="CHEBI:58343"/>
        <dbReference type="ChEBI" id="CHEBI:456215"/>
        <dbReference type="EC" id="3.1.3.7"/>
    </reaction>
</comment>
<dbReference type="HAMAP" id="MF_02095">
    <property type="entry name" value="CysQ"/>
    <property type="match status" value="1"/>
</dbReference>
<gene>
    <name evidence="6 7" type="primary">cysQ</name>
    <name evidence="7" type="ORF">GEV37_15165</name>
</gene>
<evidence type="ECO:0000313" key="7">
    <source>
        <dbReference type="EMBL" id="MCB8890454.1"/>
    </source>
</evidence>
<dbReference type="EC" id="3.1.3.7" evidence="6"/>
<proteinExistence type="inferred from homology"/>